<dbReference type="Pfam" id="PF05919">
    <property type="entry name" value="Mitovir_RNA_pol"/>
    <property type="match status" value="1"/>
</dbReference>
<dbReference type="Proteomes" id="UP000202935">
    <property type="component" value="Segment"/>
</dbReference>
<evidence type="ECO:0000256" key="2">
    <source>
        <dbReference type="ARBA" id="ARBA00022679"/>
    </source>
</evidence>
<protein>
    <submittedName>
        <fullName evidence="4">RNA-dependent RNA polymerase</fullName>
    </submittedName>
</protein>
<dbReference type="GO" id="GO:0003968">
    <property type="term" value="F:RNA-directed RNA polymerase activity"/>
    <property type="evidence" value="ECO:0007669"/>
    <property type="project" value="UniProtKB-KW"/>
</dbReference>
<keyword evidence="5" id="KW-1185">Reference proteome</keyword>
<keyword evidence="2" id="KW-0808">Transferase</keyword>
<proteinExistence type="predicted"/>
<dbReference type="SUPFAM" id="SSF56672">
    <property type="entry name" value="DNA/RNA polymerases"/>
    <property type="match status" value="1"/>
</dbReference>
<dbReference type="RefSeq" id="YP_009249807.1">
    <property type="nucleotide sequence ID" value="NC_029991.1"/>
</dbReference>
<dbReference type="PANTHER" id="PTHR34456:SF9">
    <property type="entry name" value="MITOVIRUS RNA-DEPENDENT RNA POLYMERASE"/>
    <property type="match status" value="1"/>
</dbReference>
<dbReference type="GeneID" id="27429637"/>
<name>A0A166H5D4_9VIRU</name>
<accession>A0A166H5D4</accession>
<dbReference type="InterPro" id="IPR008686">
    <property type="entry name" value="RNA_pol_mitovir"/>
</dbReference>
<dbReference type="InterPro" id="IPR043502">
    <property type="entry name" value="DNA/RNA_pol_sf"/>
</dbReference>
<evidence type="ECO:0000256" key="1">
    <source>
        <dbReference type="ARBA" id="ARBA00022484"/>
    </source>
</evidence>
<keyword evidence="3" id="KW-0548">Nucleotidyltransferase</keyword>
<evidence type="ECO:0000256" key="3">
    <source>
        <dbReference type="ARBA" id="ARBA00022695"/>
    </source>
</evidence>
<reference evidence="4 5" key="1">
    <citation type="submission" date="2015-11" db="EMBL/GenBank/DDBJ databases">
        <title>Molecular characterization of a novel mitovirus from phytopathogenic fungus Rhizoctonia oryzae-sativae.</title>
        <authorList>
            <person name="Abdoulaye A.H."/>
            <person name="Xie J."/>
            <person name="Fu Y."/>
            <person name="Cheng J."/>
            <person name="Jiang D."/>
        </authorList>
    </citation>
    <scope>NUCLEOTIDE SEQUENCE [LARGE SCALE GENOMIC DNA]</scope>
    <source>
        <strain evidence="4">89-1</strain>
    </source>
</reference>
<evidence type="ECO:0000313" key="5">
    <source>
        <dbReference type="Proteomes" id="UP000202935"/>
    </source>
</evidence>
<evidence type="ECO:0000313" key="4">
    <source>
        <dbReference type="EMBL" id="ANA08076.1"/>
    </source>
</evidence>
<dbReference type="EMBL" id="KU057949">
    <property type="protein sequence ID" value="ANA08076.1"/>
    <property type="molecule type" value="Genomic_RNA"/>
</dbReference>
<keyword evidence="1 4" id="KW-0696">RNA-directed RNA polymerase</keyword>
<dbReference type="OrthoDB" id="12837at10239"/>
<organism evidence="4 5">
    <name type="scientific">Rhizoctonia oryzae-sativae mitovirus 1</name>
    <dbReference type="NCBI Taxonomy" id="1837089"/>
    <lineage>
        <taxon>Viruses</taxon>
        <taxon>Riboviria</taxon>
        <taxon>Orthornavirae</taxon>
        <taxon>Lenarviricota</taxon>
        <taxon>Howeltoviricetes</taxon>
        <taxon>Cryppavirales</taxon>
        <taxon>Mitoviridae</taxon>
        <taxon>Triamitovirus</taxon>
        <taxon>Triamitovirus rhor1</taxon>
    </lineage>
</organism>
<sequence length="820" mass="92605">MKIINTTINNKTNTNFLSFSSGYSFSSFSPNATNSTTVKDLRQSIVPGINVVRNSTRLARSIALLTAYIEIQLRDLDDTSRMVLKQFMTELESMYHTNSSNFVAASKQLGNWLKVNLFKKVRLQGDVKDVHWNAHVSCPNQLVGVIAEFHRIEKGTLKTQYLRALLSILNLYESITIPTNPSLDTITKPSNVDQTQISSQEILTALETLGIDVAAVTNDFKFMNQSPTSHSSSSAGPNGQAVWYSHLDAKALWQDETLKMRFNSLATILEREDLKTLLKESAGLPKLQKANRNKPNQPKQHKIYEKGNKTRVIAILDYFTQEILTPFHDLVASILKKIEMDGTFDQDKIARWVKSKTAQSCVSLYSYDLTAATDRLPVWLQRRIIECLIKIDNFGLNWQLLLTDRAFDNPIGEPVKYCVGQPMGAKSSFPMLGLTHHIIVQIAAKRTGFQGLFTEYVILGDDICIADDLVAAKYKEMMIELGLTISEHKTIVSTVETSIDPVAEICKRVFIGGVEVTPLPMKLAANVTENNDLFFQFREKLSERGLIYNPADWKYFVAACVSNHRSLEKIGLYNSMPLWLSGFKQSLPIGTVGNNNFEDWLKAGMTEDYLREVWTFTVLQEQFKRISTLIQSAQDTFQTISKGIRLGDAVYIVPDTGIELPVTKFDIQKMNEWNILNIPHPARFVMLGEVNRVATLFSQLSSIRGPSLMTKLTHNIVDNLKFSVLEMINDMDNYKARVDRQLLEKMISNIRMIIRAENKTVTYTVKLTPLGIVWVLRLSHLGSCTLFRSTSAIPTTLRDAELKFKRMNSGNSQIASIFDT</sequence>
<dbReference type="PANTHER" id="PTHR34456">
    <property type="entry name" value="MITOVIRUS RNA-DEPENDENT RNA POLYMERASE"/>
    <property type="match status" value="1"/>
</dbReference>
<dbReference type="KEGG" id="vg:27429637"/>